<dbReference type="HOGENOM" id="CLU_049186_1_0_1"/>
<name>D8QG42_SCHCM</name>
<dbReference type="KEGG" id="scm:SCHCO_02680820"/>
<feature type="region of interest" description="Disordered" evidence="1">
    <location>
        <begin position="131"/>
        <end position="151"/>
    </location>
</feature>
<dbReference type="VEuPathDB" id="FungiDB:SCHCODRAFT_02680820"/>
<feature type="non-terminal residue" evidence="3">
    <location>
        <position position="380"/>
    </location>
</feature>
<dbReference type="eggNOG" id="ENOG502SCMH">
    <property type="taxonomic scope" value="Eukaryota"/>
</dbReference>
<dbReference type="EMBL" id="GL377311">
    <property type="protein sequence ID" value="EFI93533.1"/>
    <property type="molecule type" value="Genomic_DNA"/>
</dbReference>
<protein>
    <recommendedName>
        <fullName evidence="2">HNH nuclease domain-containing protein</fullName>
    </recommendedName>
</protein>
<dbReference type="OrthoDB" id="2104739at2759"/>
<evidence type="ECO:0000313" key="3">
    <source>
        <dbReference type="EMBL" id="EFI93533.1"/>
    </source>
</evidence>
<dbReference type="InterPro" id="IPR003615">
    <property type="entry name" value="HNH_nuc"/>
</dbReference>
<dbReference type="Pfam" id="PF13391">
    <property type="entry name" value="HNH_2"/>
    <property type="match status" value="1"/>
</dbReference>
<evidence type="ECO:0000256" key="1">
    <source>
        <dbReference type="SAM" id="MobiDB-lite"/>
    </source>
</evidence>
<gene>
    <name evidence="3" type="ORF">SCHCODRAFT_112832</name>
</gene>
<dbReference type="RefSeq" id="XP_003028436.1">
    <property type="nucleotide sequence ID" value="XM_003028390.1"/>
</dbReference>
<evidence type="ECO:0000259" key="2">
    <source>
        <dbReference type="Pfam" id="PF13391"/>
    </source>
</evidence>
<evidence type="ECO:0000313" key="4">
    <source>
        <dbReference type="Proteomes" id="UP000007431"/>
    </source>
</evidence>
<reference evidence="3 4" key="1">
    <citation type="journal article" date="2010" name="Nat. Biotechnol.">
        <title>Genome sequence of the model mushroom Schizophyllum commune.</title>
        <authorList>
            <person name="Ohm R.A."/>
            <person name="de Jong J.F."/>
            <person name="Lugones L.G."/>
            <person name="Aerts A."/>
            <person name="Kothe E."/>
            <person name="Stajich J.E."/>
            <person name="de Vries R.P."/>
            <person name="Record E."/>
            <person name="Levasseur A."/>
            <person name="Baker S.E."/>
            <person name="Bartholomew K.A."/>
            <person name="Coutinho P.M."/>
            <person name="Erdmann S."/>
            <person name="Fowler T.J."/>
            <person name="Gathman A.C."/>
            <person name="Lombard V."/>
            <person name="Henrissat B."/>
            <person name="Knabe N."/>
            <person name="Kuees U."/>
            <person name="Lilly W.W."/>
            <person name="Lindquist E."/>
            <person name="Lucas S."/>
            <person name="Magnuson J.K."/>
            <person name="Piumi F."/>
            <person name="Raudaskoski M."/>
            <person name="Salamov A."/>
            <person name="Schmutz J."/>
            <person name="Schwarze F.W.M.R."/>
            <person name="vanKuyk P.A."/>
            <person name="Horton J.S."/>
            <person name="Grigoriev I.V."/>
            <person name="Woesten H.A.B."/>
        </authorList>
    </citation>
    <scope>NUCLEOTIDE SEQUENCE [LARGE SCALE GENOMIC DNA]</scope>
    <source>
        <strain evidence="4">H4-8 / FGSC 9210</strain>
    </source>
</reference>
<feature type="domain" description="HNH nuclease" evidence="2">
    <location>
        <begin position="205"/>
        <end position="276"/>
    </location>
</feature>
<proteinExistence type="predicted"/>
<dbReference type="AlphaFoldDB" id="D8QG42"/>
<dbReference type="OMA" id="EPENARY"/>
<organism evidence="4">
    <name type="scientific">Schizophyllum commune (strain H4-8 / FGSC 9210)</name>
    <name type="common">Split gill fungus</name>
    <dbReference type="NCBI Taxonomy" id="578458"/>
    <lineage>
        <taxon>Eukaryota</taxon>
        <taxon>Fungi</taxon>
        <taxon>Dikarya</taxon>
        <taxon>Basidiomycota</taxon>
        <taxon>Agaricomycotina</taxon>
        <taxon>Agaricomycetes</taxon>
        <taxon>Agaricomycetidae</taxon>
        <taxon>Agaricales</taxon>
        <taxon>Schizophyllaceae</taxon>
        <taxon>Schizophyllum</taxon>
    </lineage>
</organism>
<dbReference type="GeneID" id="9596848"/>
<sequence length="380" mass="43346">MSDSWSPTALPDSNAVPQLEDSRGYEKVLELERRYSTELGDLPALAKVGVLKTSIMHLRVIGWCYVYLHLSCRPLLTRWVLSCEDDSIIVDLGRFLCQHYLRAFRKNKGPIPVDSSHPSRSSFDRRRDALEHQIISTPPDHRTASRRARERDNDQCVITKRFHSSSPIFSTETPLATKQAILQAATAFQSGRRLEDLGDPRNDLPGSVLECAHILSESTNMNIDTNDYKKAWAASVWGILECFGHGKLREELQGSSMHRLENVMSMCHDWHVYFDELDMWLEHVEDHRYRVCITKGTGFLRDVYSPDGIIEFTTPNEKIYPLPSRKYIGLHAAACKVAHMSGAANHFQKIDRALEEDGVLAEDGHQMYVLEDRLRQVAVK</sequence>
<dbReference type="InParanoid" id="D8QG42"/>
<dbReference type="Proteomes" id="UP000007431">
    <property type="component" value="Unassembled WGS sequence"/>
</dbReference>
<feature type="compositionally biased region" description="Basic and acidic residues" evidence="1">
    <location>
        <begin position="139"/>
        <end position="151"/>
    </location>
</feature>
<keyword evidence="4" id="KW-1185">Reference proteome</keyword>
<accession>D8QG42</accession>